<dbReference type="AlphaFoldDB" id="A0A914ZRE6"/>
<evidence type="ECO:0000313" key="1">
    <source>
        <dbReference type="Proteomes" id="UP000887569"/>
    </source>
</evidence>
<name>A0A914ZRE6_PARUN</name>
<sequence length="403" mass="46263">LILACPSSLLRFRRQRLVTCLTISYTQEEDLFQLATFKKSHSSRKNSITISRQDVLNQRGQNLRFCFRRFRILGLQFSNVPLCSRSMNYFCDMLISCRALEPKTLRICDCYVADLNGADLQRLMKLCGSHLIVLSFMNLAGVQSSLLHDDLFTTIDHAGLYVLMIQSIDFHFSVPLYDQFLRIGDATLAMLPTTMRKVKLEKCGQITADGVCQFVDRYFGSKPSTSNLHRSTELVFKQCDQLTTASFEYEAQRRRIPIEGQEDGEYIMKWVKRRQYHIRRSTEKRLLSVEIDSYRPMRSGLASPATAEELSRNSMHSIAMFGYRYPGNIDLLNRTDRIIKLNDSTLQEDHSESEKYTKELSLANATNVHVANVAKPLGCIISMDSLMDICPHGFVRIRKRTSS</sequence>
<reference evidence="2" key="1">
    <citation type="submission" date="2022-11" db="UniProtKB">
        <authorList>
            <consortium name="WormBaseParasite"/>
        </authorList>
    </citation>
    <scope>IDENTIFICATION</scope>
</reference>
<dbReference type="WBParaSite" id="PgB16_g018_t01">
    <property type="protein sequence ID" value="PgB16_g018_t01"/>
    <property type="gene ID" value="PgB16_g018"/>
</dbReference>
<protein>
    <submittedName>
        <fullName evidence="2">Uncharacterized protein</fullName>
    </submittedName>
</protein>
<accession>A0A914ZRE6</accession>
<dbReference type="Proteomes" id="UP000887569">
    <property type="component" value="Unplaced"/>
</dbReference>
<keyword evidence="1" id="KW-1185">Reference proteome</keyword>
<organism evidence="1 2">
    <name type="scientific">Parascaris univalens</name>
    <name type="common">Nematode worm</name>
    <dbReference type="NCBI Taxonomy" id="6257"/>
    <lineage>
        <taxon>Eukaryota</taxon>
        <taxon>Metazoa</taxon>
        <taxon>Ecdysozoa</taxon>
        <taxon>Nematoda</taxon>
        <taxon>Chromadorea</taxon>
        <taxon>Rhabditida</taxon>
        <taxon>Spirurina</taxon>
        <taxon>Ascaridomorpha</taxon>
        <taxon>Ascaridoidea</taxon>
        <taxon>Ascarididae</taxon>
        <taxon>Parascaris</taxon>
    </lineage>
</organism>
<proteinExistence type="predicted"/>
<evidence type="ECO:0000313" key="2">
    <source>
        <dbReference type="WBParaSite" id="PgB16_g018_t01"/>
    </source>
</evidence>